<dbReference type="AlphaFoldDB" id="A0A9J6GNS4"/>
<dbReference type="VEuPathDB" id="VectorBase:HLOH_061050"/>
<dbReference type="Proteomes" id="UP000821853">
    <property type="component" value="Chromosome 5"/>
</dbReference>
<dbReference type="EMBL" id="JABSTR010000007">
    <property type="protein sequence ID" value="KAH9376224.1"/>
    <property type="molecule type" value="Genomic_DNA"/>
</dbReference>
<organism evidence="1 2">
    <name type="scientific">Haemaphysalis longicornis</name>
    <name type="common">Bush tick</name>
    <dbReference type="NCBI Taxonomy" id="44386"/>
    <lineage>
        <taxon>Eukaryota</taxon>
        <taxon>Metazoa</taxon>
        <taxon>Ecdysozoa</taxon>
        <taxon>Arthropoda</taxon>
        <taxon>Chelicerata</taxon>
        <taxon>Arachnida</taxon>
        <taxon>Acari</taxon>
        <taxon>Parasitiformes</taxon>
        <taxon>Ixodida</taxon>
        <taxon>Ixodoidea</taxon>
        <taxon>Ixodidae</taxon>
        <taxon>Haemaphysalinae</taxon>
        <taxon>Haemaphysalis</taxon>
    </lineage>
</organism>
<name>A0A9J6GNS4_HAELO</name>
<proteinExistence type="predicted"/>
<dbReference type="OrthoDB" id="6491682at2759"/>
<keyword evidence="2" id="KW-1185">Reference proteome</keyword>
<reference evidence="1 2" key="1">
    <citation type="journal article" date="2020" name="Cell">
        <title>Large-Scale Comparative Analyses of Tick Genomes Elucidate Their Genetic Diversity and Vector Capacities.</title>
        <authorList>
            <consortium name="Tick Genome and Microbiome Consortium (TIGMIC)"/>
            <person name="Jia N."/>
            <person name="Wang J."/>
            <person name="Shi W."/>
            <person name="Du L."/>
            <person name="Sun Y."/>
            <person name="Zhan W."/>
            <person name="Jiang J.F."/>
            <person name="Wang Q."/>
            <person name="Zhang B."/>
            <person name="Ji P."/>
            <person name="Bell-Sakyi L."/>
            <person name="Cui X.M."/>
            <person name="Yuan T.T."/>
            <person name="Jiang B.G."/>
            <person name="Yang W.F."/>
            <person name="Lam T.T."/>
            <person name="Chang Q.C."/>
            <person name="Ding S.J."/>
            <person name="Wang X.J."/>
            <person name="Zhu J.G."/>
            <person name="Ruan X.D."/>
            <person name="Zhao L."/>
            <person name="Wei J.T."/>
            <person name="Ye R.Z."/>
            <person name="Que T.C."/>
            <person name="Du C.H."/>
            <person name="Zhou Y.H."/>
            <person name="Cheng J.X."/>
            <person name="Dai P.F."/>
            <person name="Guo W.B."/>
            <person name="Han X.H."/>
            <person name="Huang E.J."/>
            <person name="Li L.F."/>
            <person name="Wei W."/>
            <person name="Gao Y.C."/>
            <person name="Liu J.Z."/>
            <person name="Shao H.Z."/>
            <person name="Wang X."/>
            <person name="Wang C.C."/>
            <person name="Yang T.C."/>
            <person name="Huo Q.B."/>
            <person name="Li W."/>
            <person name="Chen H.Y."/>
            <person name="Chen S.E."/>
            <person name="Zhou L.G."/>
            <person name="Ni X.B."/>
            <person name="Tian J.H."/>
            <person name="Sheng Y."/>
            <person name="Liu T."/>
            <person name="Pan Y.S."/>
            <person name="Xia L.Y."/>
            <person name="Li J."/>
            <person name="Zhao F."/>
            <person name="Cao W.C."/>
        </authorList>
    </citation>
    <scope>NUCLEOTIDE SEQUENCE [LARGE SCALE GENOMIC DNA]</scope>
    <source>
        <strain evidence="1">HaeL-2018</strain>
    </source>
</reference>
<sequence>MYFRCLNNSDYNRGQYIFVARDEDSSEPGPGSCKKWQPDKVCAKDSAAHFRKEQECVKTCESTPATHCATSAVVNRYQQFVSKNVF</sequence>
<accession>A0A9J6GNS4</accession>
<protein>
    <submittedName>
        <fullName evidence="1">Uncharacterized protein</fullName>
    </submittedName>
</protein>
<comment type="caution">
    <text evidence="1">The sequence shown here is derived from an EMBL/GenBank/DDBJ whole genome shotgun (WGS) entry which is preliminary data.</text>
</comment>
<evidence type="ECO:0000313" key="1">
    <source>
        <dbReference type="EMBL" id="KAH9376224.1"/>
    </source>
</evidence>
<gene>
    <name evidence="1" type="ORF">HPB48_019521</name>
</gene>
<evidence type="ECO:0000313" key="2">
    <source>
        <dbReference type="Proteomes" id="UP000821853"/>
    </source>
</evidence>